<dbReference type="PANTHER" id="PTHR36766">
    <property type="entry name" value="PLANT BROAD-SPECTRUM MILDEW RESISTANCE PROTEIN RPW8"/>
    <property type="match status" value="1"/>
</dbReference>
<organism evidence="3 4">
    <name type="scientific">Solanum verrucosum</name>
    <dbReference type="NCBI Taxonomy" id="315347"/>
    <lineage>
        <taxon>Eukaryota</taxon>
        <taxon>Viridiplantae</taxon>
        <taxon>Streptophyta</taxon>
        <taxon>Embryophyta</taxon>
        <taxon>Tracheophyta</taxon>
        <taxon>Spermatophyta</taxon>
        <taxon>Magnoliopsida</taxon>
        <taxon>eudicotyledons</taxon>
        <taxon>Gunneridae</taxon>
        <taxon>Pentapetalae</taxon>
        <taxon>asterids</taxon>
        <taxon>lamiids</taxon>
        <taxon>Solanales</taxon>
        <taxon>Solanaceae</taxon>
        <taxon>Solanoideae</taxon>
        <taxon>Solaneae</taxon>
        <taxon>Solanum</taxon>
    </lineage>
</organism>
<evidence type="ECO:0000313" key="4">
    <source>
        <dbReference type="Proteomes" id="UP001234989"/>
    </source>
</evidence>
<evidence type="ECO:0000259" key="2">
    <source>
        <dbReference type="Pfam" id="PF00931"/>
    </source>
</evidence>
<dbReference type="PRINTS" id="PR00364">
    <property type="entry name" value="DISEASERSIST"/>
</dbReference>
<evidence type="ECO:0000256" key="1">
    <source>
        <dbReference type="ARBA" id="ARBA00022821"/>
    </source>
</evidence>
<dbReference type="SUPFAM" id="SSF52058">
    <property type="entry name" value="L domain-like"/>
    <property type="match status" value="1"/>
</dbReference>
<keyword evidence="4" id="KW-1185">Reference proteome</keyword>
<gene>
    <name evidence="3" type="ORF">MTR67_016622</name>
</gene>
<dbReference type="SUPFAM" id="SSF52540">
    <property type="entry name" value="P-loop containing nucleoside triphosphate hydrolases"/>
    <property type="match status" value="1"/>
</dbReference>
<dbReference type="EMBL" id="CP133615">
    <property type="protein sequence ID" value="WMV23237.1"/>
    <property type="molecule type" value="Genomic_DNA"/>
</dbReference>
<dbReference type="InterPro" id="IPR032675">
    <property type="entry name" value="LRR_dom_sf"/>
</dbReference>
<dbReference type="Gene3D" id="3.80.10.10">
    <property type="entry name" value="Ribonuclease Inhibitor"/>
    <property type="match status" value="1"/>
</dbReference>
<dbReference type="Proteomes" id="UP001234989">
    <property type="component" value="Chromosome 4"/>
</dbReference>
<protein>
    <recommendedName>
        <fullName evidence="2">NB-ARC domain-containing protein</fullName>
    </recommendedName>
</protein>
<name>A0AAF0QI48_SOLVR</name>
<dbReference type="GO" id="GO:0006952">
    <property type="term" value="P:defense response"/>
    <property type="evidence" value="ECO:0007669"/>
    <property type="project" value="UniProtKB-KW"/>
</dbReference>
<accession>A0AAF0QI48</accession>
<dbReference type="PANTHER" id="PTHR36766:SF70">
    <property type="entry name" value="DISEASE RESISTANCE PROTEIN RGA4"/>
    <property type="match status" value="1"/>
</dbReference>
<dbReference type="Gene3D" id="3.40.50.300">
    <property type="entry name" value="P-loop containing nucleotide triphosphate hydrolases"/>
    <property type="match status" value="1"/>
</dbReference>
<dbReference type="GO" id="GO:0043531">
    <property type="term" value="F:ADP binding"/>
    <property type="evidence" value="ECO:0007669"/>
    <property type="project" value="InterPro"/>
</dbReference>
<sequence>MDLLRNIIKSIQGCTKQTLDLLERITERDLEIYLRDLLKEHKYLVVVDDVWQIEAWESLKRAFPDGKNGSRVIITTRKEDVVEREDDRGFVHKLRFLTQQESWDLFCRKLLDVQVMVPEMESLAKDMVEKCRGLPLAIVVLSGLLSHKRGQDEINLRKLSMHDITKSYSLNNISTLKNLSTLRLLCCADESFPSLEFVNCGEKLQKLRLEGRIEKLCHLFPNSITTMVLRFSVLTEDLMPILGILPNLRNLDLLRAYEGKEIMCSDNSFSQLEFLRLYDLEKLERWYLGTSAMPLIKGLGIHDCPNLKEIPERMKEVELLKRNYTW</sequence>
<dbReference type="InterPro" id="IPR027417">
    <property type="entry name" value="P-loop_NTPase"/>
</dbReference>
<reference evidence="3" key="1">
    <citation type="submission" date="2023-08" db="EMBL/GenBank/DDBJ databases">
        <title>A de novo genome assembly of Solanum verrucosum Schlechtendal, a Mexican diploid species geographically isolated from the other diploid A-genome species in potato relatives.</title>
        <authorList>
            <person name="Hosaka K."/>
        </authorList>
    </citation>
    <scope>NUCLEOTIDE SEQUENCE</scope>
    <source>
        <tissue evidence="3">Young leaves</tissue>
    </source>
</reference>
<feature type="domain" description="NB-ARC" evidence="2">
    <location>
        <begin position="3"/>
        <end position="110"/>
    </location>
</feature>
<evidence type="ECO:0000313" key="3">
    <source>
        <dbReference type="EMBL" id="WMV23237.1"/>
    </source>
</evidence>
<dbReference type="AlphaFoldDB" id="A0AAF0QI48"/>
<dbReference type="InterPro" id="IPR002182">
    <property type="entry name" value="NB-ARC"/>
</dbReference>
<proteinExistence type="predicted"/>
<keyword evidence="1" id="KW-0611">Plant defense</keyword>
<dbReference type="Pfam" id="PF00931">
    <property type="entry name" value="NB-ARC"/>
    <property type="match status" value="1"/>
</dbReference>